<comment type="caution">
    <text evidence="1">The sequence shown here is derived from an EMBL/GenBank/DDBJ whole genome shotgun (WGS) entry which is preliminary data.</text>
</comment>
<proteinExistence type="predicted"/>
<protein>
    <submittedName>
        <fullName evidence="1">Uncharacterized protein</fullName>
    </submittedName>
</protein>
<keyword evidence="2" id="KW-1185">Reference proteome</keyword>
<accession>A0ABW3MFQ7</accession>
<name>A0ABW3MFQ7_9PSEU</name>
<organism evidence="1 2">
    <name type="scientific">Kibdelosporangium lantanae</name>
    <dbReference type="NCBI Taxonomy" id="1497396"/>
    <lineage>
        <taxon>Bacteria</taxon>
        <taxon>Bacillati</taxon>
        <taxon>Actinomycetota</taxon>
        <taxon>Actinomycetes</taxon>
        <taxon>Pseudonocardiales</taxon>
        <taxon>Pseudonocardiaceae</taxon>
        <taxon>Kibdelosporangium</taxon>
    </lineage>
</organism>
<reference evidence="2" key="1">
    <citation type="journal article" date="2019" name="Int. J. Syst. Evol. Microbiol.">
        <title>The Global Catalogue of Microorganisms (GCM) 10K type strain sequencing project: providing services to taxonomists for standard genome sequencing and annotation.</title>
        <authorList>
            <consortium name="The Broad Institute Genomics Platform"/>
            <consortium name="The Broad Institute Genome Sequencing Center for Infectious Disease"/>
            <person name="Wu L."/>
            <person name="Ma J."/>
        </authorList>
    </citation>
    <scope>NUCLEOTIDE SEQUENCE [LARGE SCALE GENOMIC DNA]</scope>
    <source>
        <strain evidence="2">JCM 31486</strain>
    </source>
</reference>
<sequence>AVAPLTAWAATEKLEALHDLAPRTALLHRIIEGDLDDTAATVAALGWPTKGPLTAFVITSTNNSLVAATVAVAVYAGNRLRTSGPDARQKA</sequence>
<dbReference type="EMBL" id="JBHTIS010001883">
    <property type="protein sequence ID" value="MFD1048942.1"/>
    <property type="molecule type" value="Genomic_DNA"/>
</dbReference>
<feature type="non-terminal residue" evidence="1">
    <location>
        <position position="1"/>
    </location>
</feature>
<evidence type="ECO:0000313" key="1">
    <source>
        <dbReference type="EMBL" id="MFD1048942.1"/>
    </source>
</evidence>
<gene>
    <name evidence="1" type="ORF">ACFQ1S_27095</name>
</gene>
<evidence type="ECO:0000313" key="2">
    <source>
        <dbReference type="Proteomes" id="UP001597045"/>
    </source>
</evidence>
<dbReference type="Proteomes" id="UP001597045">
    <property type="component" value="Unassembled WGS sequence"/>
</dbReference>